<organism evidence="8 9">
    <name type="scientific">Vibrio algivorus</name>
    <dbReference type="NCBI Taxonomy" id="1667024"/>
    <lineage>
        <taxon>Bacteria</taxon>
        <taxon>Pseudomonadati</taxon>
        <taxon>Pseudomonadota</taxon>
        <taxon>Gammaproteobacteria</taxon>
        <taxon>Vibrionales</taxon>
        <taxon>Vibrionaceae</taxon>
        <taxon>Vibrio</taxon>
    </lineage>
</organism>
<feature type="transmembrane region" description="Helical" evidence="6">
    <location>
        <begin position="128"/>
        <end position="146"/>
    </location>
</feature>
<dbReference type="Proteomes" id="UP001157156">
    <property type="component" value="Unassembled WGS sequence"/>
</dbReference>
<reference evidence="7" key="4">
    <citation type="submission" date="2023-01" db="EMBL/GenBank/DDBJ databases">
        <title>Draft genome sequence of Vibrio algivorus strain NBRC 111146.</title>
        <authorList>
            <person name="Sun Q."/>
            <person name="Mori K."/>
        </authorList>
    </citation>
    <scope>NUCLEOTIDE SEQUENCE</scope>
    <source>
        <strain evidence="7">NBRC 111146</strain>
    </source>
</reference>
<keyword evidence="4 6" id="KW-1133">Transmembrane helix</keyword>
<evidence type="ECO:0000256" key="5">
    <source>
        <dbReference type="ARBA" id="ARBA00023136"/>
    </source>
</evidence>
<dbReference type="GO" id="GO:0005886">
    <property type="term" value="C:plasma membrane"/>
    <property type="evidence" value="ECO:0007669"/>
    <property type="project" value="UniProtKB-SubCell"/>
</dbReference>
<dbReference type="Proteomes" id="UP000319828">
    <property type="component" value="Unassembled WGS sequence"/>
</dbReference>
<feature type="transmembrane region" description="Helical" evidence="6">
    <location>
        <begin position="152"/>
        <end position="170"/>
    </location>
</feature>
<keyword evidence="10" id="KW-1185">Reference proteome</keyword>
<feature type="transmembrane region" description="Helical" evidence="6">
    <location>
        <begin position="317"/>
        <end position="336"/>
    </location>
</feature>
<keyword evidence="3 6" id="KW-0812">Transmembrane</keyword>
<dbReference type="AlphaFoldDB" id="A0A557P1A2"/>
<gene>
    <name evidence="8" type="ORF">FOF44_13605</name>
    <name evidence="7" type="ORF">GCM10007931_03750</name>
</gene>
<dbReference type="EMBL" id="BSPV01000003">
    <property type="protein sequence ID" value="GLT13401.1"/>
    <property type="molecule type" value="Genomic_DNA"/>
</dbReference>
<dbReference type="EMBL" id="VMKJ01000031">
    <property type="protein sequence ID" value="TVO34409.1"/>
    <property type="molecule type" value="Genomic_DNA"/>
</dbReference>
<dbReference type="PANTHER" id="PTHR30250">
    <property type="entry name" value="PST FAMILY PREDICTED COLANIC ACID TRANSPORTER"/>
    <property type="match status" value="1"/>
</dbReference>
<evidence type="ECO:0000256" key="1">
    <source>
        <dbReference type="ARBA" id="ARBA00004651"/>
    </source>
</evidence>
<feature type="transmembrane region" description="Helical" evidence="6">
    <location>
        <begin position="343"/>
        <end position="363"/>
    </location>
</feature>
<evidence type="ECO:0000313" key="7">
    <source>
        <dbReference type="EMBL" id="GLT13401.1"/>
    </source>
</evidence>
<proteinExistence type="predicted"/>
<sequence length="403" mass="45879">MSLIKGASIIGASSVISQAFGAFTILLMSSQFGMADVGNYALTLSIVMIGTQVSLYGSHFLLPKVEQNEVGKAVIFCMLQSWCVSAVYVFGVSFFFSLPVVSVYLLTVSYSMMIISEYMFLRHKAFNTLAIQRISVPLVVFLSLLASPKVDYFYYIWACSHLVLISTWLYKGMDFSYFSKQDFKYRTQKLFFSKYKDHLSRIGTAEVVANASLQLPTVLINYWFSPLVAGYFAVVNRFCLSPVLILGQSVRNYTFSKWSEDFRNKTFNYVEFKQVRLFLVSIAAMTVAGIYFVYPLVTEYFGNHQWIQSVETSRLMLPYVFAMLAFVPLTVVELIFGTPSSFLRIQCEQLLIVLLAFVLLPFFHKDYALSLLAFTTLTAGRYFMVYLKINKNATKLRDGICEK</sequence>
<feature type="transmembrane region" description="Helical" evidence="6">
    <location>
        <begin position="277"/>
        <end position="297"/>
    </location>
</feature>
<evidence type="ECO:0000256" key="3">
    <source>
        <dbReference type="ARBA" id="ARBA00022692"/>
    </source>
</evidence>
<feature type="transmembrane region" description="Helical" evidence="6">
    <location>
        <begin position="369"/>
        <end position="387"/>
    </location>
</feature>
<feature type="transmembrane region" description="Helical" evidence="6">
    <location>
        <begin position="7"/>
        <end position="28"/>
    </location>
</feature>
<evidence type="ECO:0000256" key="4">
    <source>
        <dbReference type="ARBA" id="ARBA00022989"/>
    </source>
</evidence>
<reference evidence="10" key="2">
    <citation type="journal article" date="2019" name="Int. J. Syst. Evol. Microbiol.">
        <title>The Global Catalogue of Microorganisms (GCM) 10K type strain sequencing project: providing services to taxonomists for standard genome sequencing and annotation.</title>
        <authorList>
            <consortium name="The Broad Institute Genomics Platform"/>
            <consortium name="The Broad Institute Genome Sequencing Center for Infectious Disease"/>
            <person name="Wu L."/>
            <person name="Ma J."/>
        </authorList>
    </citation>
    <scope>NUCLEOTIDE SEQUENCE [LARGE SCALE GENOMIC DNA]</scope>
    <source>
        <strain evidence="10">NBRC 111146</strain>
    </source>
</reference>
<name>A0A557P1A2_9VIBR</name>
<reference evidence="7" key="1">
    <citation type="journal article" date="2014" name="Int. J. Syst. Evol. Microbiol.">
        <title>Complete genome of a new Firmicutes species belonging to the dominant human colonic microbiota ('Ruminococcus bicirculans') reveals two chromosomes and a selective capacity to utilize plant glucans.</title>
        <authorList>
            <consortium name="NISC Comparative Sequencing Program"/>
            <person name="Wegmann U."/>
            <person name="Louis P."/>
            <person name="Goesmann A."/>
            <person name="Henrissat B."/>
            <person name="Duncan S.H."/>
            <person name="Flint H.J."/>
        </authorList>
    </citation>
    <scope>NUCLEOTIDE SEQUENCE</scope>
    <source>
        <strain evidence="7">NBRC 111146</strain>
    </source>
</reference>
<evidence type="ECO:0000313" key="10">
    <source>
        <dbReference type="Proteomes" id="UP001157156"/>
    </source>
</evidence>
<dbReference type="RefSeq" id="WP_089123825.1">
    <property type="nucleotide sequence ID" value="NZ_BSPV01000003.1"/>
</dbReference>
<feature type="transmembrane region" description="Helical" evidence="6">
    <location>
        <begin position="40"/>
        <end position="62"/>
    </location>
</feature>
<keyword evidence="5 6" id="KW-0472">Membrane</keyword>
<dbReference type="InterPro" id="IPR050833">
    <property type="entry name" value="Poly_Biosynth_Transport"/>
</dbReference>
<protein>
    <submittedName>
        <fullName evidence="8">Capsular biosynthesis protein</fullName>
    </submittedName>
    <submittedName>
        <fullName evidence="7">Capsular polysaccharide biosynthesis protein</fullName>
    </submittedName>
</protein>
<keyword evidence="2" id="KW-1003">Cell membrane</keyword>
<evidence type="ECO:0000313" key="9">
    <source>
        <dbReference type="Proteomes" id="UP000319828"/>
    </source>
</evidence>
<evidence type="ECO:0000256" key="2">
    <source>
        <dbReference type="ARBA" id="ARBA00022475"/>
    </source>
</evidence>
<comment type="caution">
    <text evidence="8">The sequence shown here is derived from an EMBL/GenBank/DDBJ whole genome shotgun (WGS) entry which is preliminary data.</text>
</comment>
<dbReference type="OrthoDB" id="6581164at2"/>
<accession>A0A557P1A2</accession>
<evidence type="ECO:0000256" key="6">
    <source>
        <dbReference type="SAM" id="Phobius"/>
    </source>
</evidence>
<evidence type="ECO:0000313" key="8">
    <source>
        <dbReference type="EMBL" id="TVO34409.1"/>
    </source>
</evidence>
<dbReference type="PANTHER" id="PTHR30250:SF11">
    <property type="entry name" value="O-ANTIGEN TRANSPORTER-RELATED"/>
    <property type="match status" value="1"/>
</dbReference>
<comment type="subcellular location">
    <subcellularLocation>
        <location evidence="1">Cell membrane</location>
        <topology evidence="1">Multi-pass membrane protein</topology>
    </subcellularLocation>
</comment>
<feature type="transmembrane region" description="Helical" evidence="6">
    <location>
        <begin position="74"/>
        <end position="96"/>
    </location>
</feature>
<reference evidence="8 9" key="3">
    <citation type="submission" date="2019-07" db="EMBL/GenBank/DDBJ databases">
        <title>The draft genome sequence of Vibrio algivorus M1486.</title>
        <authorList>
            <person name="Meng X."/>
        </authorList>
    </citation>
    <scope>NUCLEOTIDE SEQUENCE [LARGE SCALE GENOMIC DNA]</scope>
    <source>
        <strain evidence="8 9">M1486</strain>
    </source>
</reference>